<accession>A0A494Z4Y0</accession>
<evidence type="ECO:0000256" key="1">
    <source>
        <dbReference type="SAM" id="Phobius"/>
    </source>
</evidence>
<feature type="transmembrane region" description="Helical" evidence="1">
    <location>
        <begin position="20"/>
        <end position="37"/>
    </location>
</feature>
<feature type="transmembrane region" description="Helical" evidence="1">
    <location>
        <begin position="299"/>
        <end position="322"/>
    </location>
</feature>
<feature type="transmembrane region" description="Helical" evidence="1">
    <location>
        <begin position="352"/>
        <end position="369"/>
    </location>
</feature>
<dbReference type="RefSeq" id="WP_121128960.1">
    <property type="nucleotide sequence ID" value="NZ_JBHUFK010000001.1"/>
</dbReference>
<dbReference type="EMBL" id="RBZO01000004">
    <property type="protein sequence ID" value="RKQ17608.1"/>
    <property type="molecule type" value="Genomic_DNA"/>
</dbReference>
<gene>
    <name evidence="2" type="ORF">D8M05_04200</name>
</gene>
<dbReference type="AlphaFoldDB" id="A0A494Z4Y0"/>
<feature type="transmembrane region" description="Helical" evidence="1">
    <location>
        <begin position="266"/>
        <end position="292"/>
    </location>
</feature>
<comment type="caution">
    <text evidence="2">The sequence shown here is derived from an EMBL/GenBank/DDBJ whole genome shotgun (WGS) entry which is preliminary data.</text>
</comment>
<feature type="transmembrane region" description="Helical" evidence="1">
    <location>
        <begin position="214"/>
        <end position="237"/>
    </location>
</feature>
<organism evidence="2 3">
    <name type="scientific">Oceanobacillus bengalensis</name>
    <dbReference type="NCBI Taxonomy" id="1435466"/>
    <lineage>
        <taxon>Bacteria</taxon>
        <taxon>Bacillati</taxon>
        <taxon>Bacillota</taxon>
        <taxon>Bacilli</taxon>
        <taxon>Bacillales</taxon>
        <taxon>Bacillaceae</taxon>
        <taxon>Oceanobacillus</taxon>
    </lineage>
</organism>
<keyword evidence="3" id="KW-1185">Reference proteome</keyword>
<keyword evidence="1" id="KW-0812">Transmembrane</keyword>
<sequence length="389" mass="45042">MFWKYFLFETKLLLHNRKNALLGIIIMLFFPLFYNYYSGTQPETLIDQKRTEGERMYSILNQLPDNLEGTPEGEEVYQHITKQASLVNMQVYYLSEKGEMDEEYIRDGLLLNELRMRVHELGNIGIPENLITPIDEILSEDARLRYIEEHDLTIMTDPFASSNYLVVAFQTLSGILFFLFVLLYASEIVVYERLHHSVMNGFPLAFMKRIHSKVILYFIHLFMFLVIGIVLGGYFAYKDSGSFGDFSYPILIMNNGEYTFISTMTYIGISVLMLAIITVLVLYLSVFMNLLFKNAYTNILVGLGLFILPDILSAVGLEISLLNPIKYLDYSKVLSGVFAKDWENALVDYGHAIFWLFIVTGLIISVIYIKNKWPYVQKKKNLFVKRGME</sequence>
<evidence type="ECO:0000313" key="3">
    <source>
        <dbReference type="Proteomes" id="UP000281813"/>
    </source>
</evidence>
<reference evidence="2 3" key="1">
    <citation type="journal article" date="2015" name="Antonie Van Leeuwenhoek">
        <title>Oceanobacillus bengalensis sp. nov., a bacterium isolated from seawater of the Bay of Bengal.</title>
        <authorList>
            <person name="Yongchang O."/>
            <person name="Xiang W."/>
            <person name="Wang G."/>
        </authorList>
    </citation>
    <scope>NUCLEOTIDE SEQUENCE [LARGE SCALE GENOMIC DNA]</scope>
    <source>
        <strain evidence="2 3">MCCC 1K00260</strain>
    </source>
</reference>
<proteinExistence type="predicted"/>
<keyword evidence="1" id="KW-0472">Membrane</keyword>
<name>A0A494Z4Y0_9BACI</name>
<keyword evidence="1" id="KW-1133">Transmembrane helix</keyword>
<evidence type="ECO:0008006" key="4">
    <source>
        <dbReference type="Google" id="ProtNLM"/>
    </source>
</evidence>
<protein>
    <recommendedName>
        <fullName evidence="4">ABC transporter permease</fullName>
    </recommendedName>
</protein>
<dbReference type="OrthoDB" id="2967072at2"/>
<evidence type="ECO:0000313" key="2">
    <source>
        <dbReference type="EMBL" id="RKQ17608.1"/>
    </source>
</evidence>
<feature type="transmembrane region" description="Helical" evidence="1">
    <location>
        <begin position="164"/>
        <end position="185"/>
    </location>
</feature>
<dbReference type="Proteomes" id="UP000281813">
    <property type="component" value="Unassembled WGS sequence"/>
</dbReference>